<comment type="caution">
    <text evidence="3">The sequence shown here is derived from an EMBL/GenBank/DDBJ whole genome shotgun (WGS) entry which is preliminary data.</text>
</comment>
<feature type="chain" id="PRO_5043790596" evidence="2">
    <location>
        <begin position="26"/>
        <end position="179"/>
    </location>
</feature>
<evidence type="ECO:0000256" key="1">
    <source>
        <dbReference type="SAM" id="MobiDB-lite"/>
    </source>
</evidence>
<organism evidence="3 4">
    <name type="scientific">Pseudoxanthomonas winnipegensis</name>
    <dbReference type="NCBI Taxonomy" id="2480810"/>
    <lineage>
        <taxon>Bacteria</taxon>
        <taxon>Pseudomonadati</taxon>
        <taxon>Pseudomonadota</taxon>
        <taxon>Gammaproteobacteria</taxon>
        <taxon>Lysobacterales</taxon>
        <taxon>Lysobacteraceae</taxon>
        <taxon>Pseudoxanthomonas</taxon>
    </lineage>
</organism>
<name>A0AAW8GDH8_9GAMM</name>
<dbReference type="Pfam" id="PF11776">
    <property type="entry name" value="RcnB"/>
    <property type="match status" value="1"/>
</dbReference>
<dbReference type="Gene3D" id="3.10.450.160">
    <property type="entry name" value="inner membrane protein cigr"/>
    <property type="match status" value="1"/>
</dbReference>
<dbReference type="Proteomes" id="UP001234354">
    <property type="component" value="Unassembled WGS sequence"/>
</dbReference>
<dbReference type="AlphaFoldDB" id="A0AAW8GDH8"/>
<accession>A0AAW8GDH8</accession>
<evidence type="ECO:0000313" key="3">
    <source>
        <dbReference type="EMBL" id="MDQ1120230.1"/>
    </source>
</evidence>
<proteinExistence type="predicted"/>
<gene>
    <name evidence="3" type="ORF">QE383_002538</name>
</gene>
<keyword evidence="2" id="KW-0732">Signal</keyword>
<sequence>MKRTILTLLSIPVLAMSLAAAPAMADDWRHGPPGPGPGAGPGPGPGGPRGWADRHDERRDRHDRRDAYRDGYRDGRYSRPVVVERNYYSGGYYRPGPPPPPPVYYRPPPPPVAYYRPYGYERGYRYVNYYSGRPIVVNDYDYYGVRRPPPGYHWIRDDRGNLIMVAIATGIITDLLLNR</sequence>
<reference evidence="3" key="1">
    <citation type="submission" date="2023-07" db="EMBL/GenBank/DDBJ databases">
        <title>Functional and genomic diversity of the sorghum phyllosphere microbiome.</title>
        <authorList>
            <person name="Shade A."/>
        </authorList>
    </citation>
    <scope>NUCLEOTIDE SEQUENCE</scope>
    <source>
        <strain evidence="3">SORGH_AS_0908</strain>
    </source>
</reference>
<dbReference type="InterPro" id="IPR024572">
    <property type="entry name" value="RcnB"/>
</dbReference>
<feature type="signal peptide" evidence="2">
    <location>
        <begin position="1"/>
        <end position="25"/>
    </location>
</feature>
<dbReference type="EMBL" id="JAUTBB010000001">
    <property type="protein sequence ID" value="MDQ1120230.1"/>
    <property type="molecule type" value="Genomic_DNA"/>
</dbReference>
<feature type="compositionally biased region" description="Basic and acidic residues" evidence="1">
    <location>
        <begin position="51"/>
        <end position="75"/>
    </location>
</feature>
<protein>
    <submittedName>
        <fullName evidence="3">Ni/Co efflux regulator RcnB</fullName>
    </submittedName>
</protein>
<feature type="region of interest" description="Disordered" evidence="1">
    <location>
        <begin position="26"/>
        <end position="75"/>
    </location>
</feature>
<evidence type="ECO:0000256" key="2">
    <source>
        <dbReference type="SAM" id="SignalP"/>
    </source>
</evidence>
<feature type="compositionally biased region" description="Pro residues" evidence="1">
    <location>
        <begin position="32"/>
        <end position="46"/>
    </location>
</feature>
<evidence type="ECO:0000313" key="4">
    <source>
        <dbReference type="Proteomes" id="UP001234354"/>
    </source>
</evidence>
<dbReference type="RefSeq" id="WP_235872958.1">
    <property type="nucleotide sequence ID" value="NZ_JAUTBB010000001.1"/>
</dbReference>